<accession>A0ABX7TWX1</accession>
<organism evidence="1 2">
    <name type="scientific">Streptomyces cyanogenus</name>
    <dbReference type="NCBI Taxonomy" id="80860"/>
    <lineage>
        <taxon>Bacteria</taxon>
        <taxon>Bacillati</taxon>
        <taxon>Actinomycetota</taxon>
        <taxon>Actinomycetes</taxon>
        <taxon>Kitasatosporales</taxon>
        <taxon>Streptomycetaceae</taxon>
        <taxon>Streptomyces</taxon>
    </lineage>
</organism>
<evidence type="ECO:0008006" key="3">
    <source>
        <dbReference type="Google" id="ProtNLM"/>
    </source>
</evidence>
<gene>
    <name evidence="1" type="ORF">S1361_28260</name>
</gene>
<proteinExistence type="predicted"/>
<evidence type="ECO:0000313" key="2">
    <source>
        <dbReference type="Proteomes" id="UP000663908"/>
    </source>
</evidence>
<name>A0ABX7TWX1_STRCY</name>
<dbReference type="Proteomes" id="UP000663908">
    <property type="component" value="Chromosome"/>
</dbReference>
<keyword evidence="2" id="KW-1185">Reference proteome</keyword>
<reference evidence="1 2" key="1">
    <citation type="submission" date="2021-03" db="EMBL/GenBank/DDBJ databases">
        <title>Complete genome sequence of Streptomyces cyanogenus S136, producer of anticancer angucycline landomycin A.</title>
        <authorList>
            <person name="Hrab P."/>
            <person name="Ruckert C."/>
            <person name="Busche T."/>
            <person name="Ostash I."/>
            <person name="Kalinowski J."/>
            <person name="Fedorenko V."/>
            <person name="Yushchuk O."/>
            <person name="Ostash B."/>
        </authorList>
    </citation>
    <scope>NUCLEOTIDE SEQUENCE [LARGE SCALE GENOMIC DNA]</scope>
    <source>
        <strain evidence="1 2">S136</strain>
    </source>
</reference>
<evidence type="ECO:0000313" key="1">
    <source>
        <dbReference type="EMBL" id="QTE01256.1"/>
    </source>
</evidence>
<protein>
    <recommendedName>
        <fullName evidence="3">Lipoprotein</fullName>
    </recommendedName>
</protein>
<sequence>MLALTVLLASGCSASAPDDDERHRMATSAAADRQRAGAERAIRKKVAAFAARTSLEPGFLRLIDTCDGPRLPDLFDETEDPVVVHCYMYATAYYGAPRGITPTLKEIDRAHLGDWGGLTGGDPDAGGVGGLPYALEYQRDKGRQADGLRLSRPQLNDPSFTVEWDDPWDPGWRVGEPLACPPRGPDVRCLTEPAGATVTGVRARHRTVFSVGFDRREYWTVSRKDWQDGRG</sequence>
<dbReference type="EMBL" id="CP071839">
    <property type="protein sequence ID" value="QTE01256.1"/>
    <property type="molecule type" value="Genomic_DNA"/>
</dbReference>